<dbReference type="EMBL" id="LN714501">
    <property type="protein sequence ID" value="CEL77701.1"/>
    <property type="molecule type" value="Genomic_DNA"/>
</dbReference>
<gene>
    <name evidence="1" type="ORF">BN1205_099950</name>
</gene>
<dbReference type="AlphaFoldDB" id="A0A0F7V5B5"/>
<protein>
    <submittedName>
        <fullName evidence="1">Uncharacterized protein</fullName>
    </submittedName>
</protein>
<evidence type="ECO:0000313" key="1">
    <source>
        <dbReference type="EMBL" id="CEL77701.1"/>
    </source>
</evidence>
<reference evidence="1" key="1">
    <citation type="journal article" date="2015" name="PLoS ONE">
        <title>Comprehensive Evaluation of Toxoplasma gondii VEG and Neospora caninum LIV Genomes with Tachyzoite Stage Transcriptome and Proteome Defines Novel Transcript Features.</title>
        <authorList>
            <person name="Ramaprasad A."/>
            <person name="Mourier T."/>
            <person name="Naeem R."/>
            <person name="Malas T.B."/>
            <person name="Moussa E."/>
            <person name="Panigrahi A."/>
            <person name="Vermont S.J."/>
            <person name="Otto T.D."/>
            <person name="Wastling J."/>
            <person name="Pain A."/>
        </authorList>
    </citation>
    <scope>NUCLEOTIDE SEQUENCE</scope>
    <source>
        <strain evidence="1">VEG</strain>
    </source>
</reference>
<proteinExistence type="predicted"/>
<sequence length="102" mass="11558">MPRSLSELSKWWLWLSPTNVGRLDRRCVSRDKLTEGVFNATNSTHVIFCSFHLCVSAFVFLPVAVCNPLQSQSTNCLGWRLSSERTRTVSAYYLLQTGRSGD</sequence>
<accession>A0A0F7V5B5</accession>
<name>A0A0F7V5B5_TOXGV</name>
<organism evidence="1">
    <name type="scientific">Toxoplasma gondii (strain ATCC 50861 / VEG)</name>
    <dbReference type="NCBI Taxonomy" id="432359"/>
    <lineage>
        <taxon>Eukaryota</taxon>
        <taxon>Sar</taxon>
        <taxon>Alveolata</taxon>
        <taxon>Apicomplexa</taxon>
        <taxon>Conoidasida</taxon>
        <taxon>Coccidia</taxon>
        <taxon>Eucoccidiorida</taxon>
        <taxon>Eimeriorina</taxon>
        <taxon>Sarcocystidae</taxon>
        <taxon>Toxoplasma</taxon>
    </lineage>
</organism>